<dbReference type="KEGG" id="hro:HELRODRAFT_90564"/>
<dbReference type="InParanoid" id="T1G7T1"/>
<keyword evidence="5" id="KW-0804">Transcription</keyword>
<reference evidence="9 11" key="2">
    <citation type="journal article" date="2013" name="Nature">
        <title>Insights into bilaterian evolution from three spiralian genomes.</title>
        <authorList>
            <person name="Simakov O."/>
            <person name="Marletaz F."/>
            <person name="Cho S.J."/>
            <person name="Edsinger-Gonzales E."/>
            <person name="Havlak P."/>
            <person name="Hellsten U."/>
            <person name="Kuo D.H."/>
            <person name="Larsson T."/>
            <person name="Lv J."/>
            <person name="Arendt D."/>
            <person name="Savage R."/>
            <person name="Osoegawa K."/>
            <person name="de Jong P."/>
            <person name="Grimwood J."/>
            <person name="Chapman J.A."/>
            <person name="Shapiro H."/>
            <person name="Aerts A."/>
            <person name="Otillar R.P."/>
            <person name="Terry A.Y."/>
            <person name="Boore J.L."/>
            <person name="Grigoriev I.V."/>
            <person name="Lindberg D.R."/>
            <person name="Seaver E.C."/>
            <person name="Weisblat D.A."/>
            <person name="Putnam N.H."/>
            <person name="Rokhsar D.S."/>
        </authorList>
    </citation>
    <scope>NUCLEOTIDE SEQUENCE</scope>
</reference>
<dbReference type="PANTHER" id="PTHR19290">
    <property type="entry name" value="BASIC HELIX-LOOP-HELIX PROTEIN NEUROGENIN-RELATED"/>
    <property type="match status" value="1"/>
</dbReference>
<dbReference type="OrthoDB" id="10001938at2759"/>
<dbReference type="AlphaFoldDB" id="T1G7T1"/>
<dbReference type="GO" id="GO:0016607">
    <property type="term" value="C:nuclear speck"/>
    <property type="evidence" value="ECO:0007669"/>
    <property type="project" value="UniProtKB-SubCell"/>
</dbReference>
<protein>
    <recommendedName>
        <fullName evidence="8">BHLH domain-containing protein</fullName>
    </recommendedName>
</protein>
<dbReference type="EMBL" id="KB097731">
    <property type="protein sequence ID" value="ESN91010.1"/>
    <property type="molecule type" value="Genomic_DNA"/>
</dbReference>
<dbReference type="RefSeq" id="XP_009030860.1">
    <property type="nucleotide sequence ID" value="XM_009032612.1"/>
</dbReference>
<reference evidence="10" key="3">
    <citation type="submission" date="2015-06" db="UniProtKB">
        <authorList>
            <consortium name="EnsemblMetazoa"/>
        </authorList>
    </citation>
    <scope>IDENTIFICATION</scope>
</reference>
<dbReference type="InterPro" id="IPR050359">
    <property type="entry name" value="bHLH_transcription_factors"/>
</dbReference>
<proteinExistence type="predicted"/>
<dbReference type="GO" id="GO:0046983">
    <property type="term" value="F:protein dimerization activity"/>
    <property type="evidence" value="ECO:0007669"/>
    <property type="project" value="InterPro"/>
</dbReference>
<dbReference type="EMBL" id="AMQM01008158">
    <property type="status" value="NOT_ANNOTATED_CDS"/>
    <property type="molecule type" value="Genomic_DNA"/>
</dbReference>
<accession>T1G7T1</accession>
<dbReference type="GO" id="GO:0009653">
    <property type="term" value="P:anatomical structure morphogenesis"/>
    <property type="evidence" value="ECO:0000318"/>
    <property type="project" value="GO_Central"/>
</dbReference>
<evidence type="ECO:0000256" key="5">
    <source>
        <dbReference type="ARBA" id="ARBA00023163"/>
    </source>
</evidence>
<comment type="subcellular location">
    <subcellularLocation>
        <location evidence="2">Cytoplasm</location>
    </subcellularLocation>
    <subcellularLocation>
        <location evidence="1">Nucleus speckle</location>
    </subcellularLocation>
</comment>
<dbReference type="GO" id="GO:0005737">
    <property type="term" value="C:cytoplasm"/>
    <property type="evidence" value="ECO:0007669"/>
    <property type="project" value="UniProtKB-SubCell"/>
</dbReference>
<dbReference type="InterPro" id="IPR011598">
    <property type="entry name" value="bHLH_dom"/>
</dbReference>
<evidence type="ECO:0000313" key="10">
    <source>
        <dbReference type="EnsemblMetazoa" id="HelroP90564"/>
    </source>
</evidence>
<keyword evidence="11" id="KW-1185">Reference proteome</keyword>
<dbReference type="HOGENOM" id="CLU_163058_0_0_1"/>
<evidence type="ECO:0000259" key="8">
    <source>
        <dbReference type="PROSITE" id="PS50888"/>
    </source>
</evidence>
<dbReference type="GO" id="GO:0070888">
    <property type="term" value="F:E-box binding"/>
    <property type="evidence" value="ECO:0000318"/>
    <property type="project" value="GO_Central"/>
</dbReference>
<feature type="region of interest" description="Disordered" evidence="7">
    <location>
        <begin position="1"/>
        <end position="37"/>
    </location>
</feature>
<feature type="compositionally biased region" description="Polar residues" evidence="7">
    <location>
        <begin position="1"/>
        <end position="25"/>
    </location>
</feature>
<keyword evidence="3" id="KW-0805">Transcription regulation</keyword>
<evidence type="ECO:0000256" key="3">
    <source>
        <dbReference type="ARBA" id="ARBA00023015"/>
    </source>
</evidence>
<dbReference type="PANTHER" id="PTHR19290:SF102">
    <property type="entry name" value="TRANSCRIPTION FACTOR ATOH8"/>
    <property type="match status" value="1"/>
</dbReference>
<gene>
    <name evidence="10" type="primary">20217128</name>
    <name evidence="9" type="ORF">HELRODRAFT_90564</name>
</gene>
<evidence type="ECO:0000256" key="7">
    <source>
        <dbReference type="SAM" id="MobiDB-lite"/>
    </source>
</evidence>
<evidence type="ECO:0000313" key="9">
    <source>
        <dbReference type="EMBL" id="ESN91010.1"/>
    </source>
</evidence>
<evidence type="ECO:0000256" key="2">
    <source>
        <dbReference type="ARBA" id="ARBA00004496"/>
    </source>
</evidence>
<dbReference type="GO" id="GO:0003700">
    <property type="term" value="F:DNA-binding transcription factor activity"/>
    <property type="evidence" value="ECO:0000318"/>
    <property type="project" value="GO_Central"/>
</dbReference>
<dbReference type="GO" id="GO:0045944">
    <property type="term" value="P:positive regulation of transcription by RNA polymerase II"/>
    <property type="evidence" value="ECO:0000318"/>
    <property type="project" value="GO_Central"/>
</dbReference>
<evidence type="ECO:0000256" key="4">
    <source>
        <dbReference type="ARBA" id="ARBA00023125"/>
    </source>
</evidence>
<sequence length="118" mass="13407">MNQQQRLIDHSSNFGKNSPKNYKSMTKQRRIEANARERSRVHTISAAFDNLRRAVPTYTQNQRLSKLAILRIACSYILALAKLAEIDTQASAKNLTLGCCVDLVTRTIRDEGKTKRSK</sequence>
<dbReference type="GO" id="GO:0005634">
    <property type="term" value="C:nucleus"/>
    <property type="evidence" value="ECO:0000318"/>
    <property type="project" value="GO_Central"/>
</dbReference>
<dbReference type="GeneID" id="20217128"/>
<keyword evidence="6" id="KW-0539">Nucleus</keyword>
<name>T1G7T1_HELRO</name>
<dbReference type="Proteomes" id="UP000015101">
    <property type="component" value="Unassembled WGS sequence"/>
</dbReference>
<keyword evidence="4" id="KW-0238">DNA-binding</keyword>
<dbReference type="CTD" id="20217128"/>
<dbReference type="eggNOG" id="KOG3898">
    <property type="taxonomic scope" value="Eukaryota"/>
</dbReference>
<evidence type="ECO:0000256" key="6">
    <source>
        <dbReference type="ARBA" id="ARBA00023242"/>
    </source>
</evidence>
<reference evidence="11" key="1">
    <citation type="submission" date="2012-12" db="EMBL/GenBank/DDBJ databases">
        <authorList>
            <person name="Hellsten U."/>
            <person name="Grimwood J."/>
            <person name="Chapman J.A."/>
            <person name="Shapiro H."/>
            <person name="Aerts A."/>
            <person name="Otillar R.P."/>
            <person name="Terry A.Y."/>
            <person name="Boore J.L."/>
            <person name="Simakov O."/>
            <person name="Marletaz F."/>
            <person name="Cho S.-J."/>
            <person name="Edsinger-Gonzales E."/>
            <person name="Havlak P."/>
            <person name="Kuo D.-H."/>
            <person name="Larsson T."/>
            <person name="Lv J."/>
            <person name="Arendt D."/>
            <person name="Savage R."/>
            <person name="Osoegawa K."/>
            <person name="de Jong P."/>
            <person name="Lindberg D.R."/>
            <person name="Seaver E.C."/>
            <person name="Weisblat D.A."/>
            <person name="Putnam N.H."/>
            <person name="Grigoriev I.V."/>
            <person name="Rokhsar D.S."/>
        </authorList>
    </citation>
    <scope>NUCLEOTIDE SEQUENCE</scope>
</reference>
<dbReference type="OMA" id="XLLANAR"/>
<dbReference type="Gene3D" id="4.10.280.10">
    <property type="entry name" value="Helix-loop-helix DNA-binding domain"/>
    <property type="match status" value="1"/>
</dbReference>
<dbReference type="InterPro" id="IPR032660">
    <property type="entry name" value="ATOH8_bHLH"/>
</dbReference>
<dbReference type="SUPFAM" id="SSF47459">
    <property type="entry name" value="HLH, helix-loop-helix DNA-binding domain"/>
    <property type="match status" value="1"/>
</dbReference>
<evidence type="ECO:0000313" key="11">
    <source>
        <dbReference type="Proteomes" id="UP000015101"/>
    </source>
</evidence>
<dbReference type="Pfam" id="PF00010">
    <property type="entry name" value="HLH"/>
    <property type="match status" value="1"/>
</dbReference>
<dbReference type="SMART" id="SM00353">
    <property type="entry name" value="HLH"/>
    <property type="match status" value="1"/>
</dbReference>
<dbReference type="InterPro" id="IPR036638">
    <property type="entry name" value="HLH_DNA-bd_sf"/>
</dbReference>
<dbReference type="PROSITE" id="PS50888">
    <property type="entry name" value="BHLH"/>
    <property type="match status" value="1"/>
</dbReference>
<feature type="domain" description="BHLH" evidence="8">
    <location>
        <begin position="28"/>
        <end position="80"/>
    </location>
</feature>
<evidence type="ECO:0000256" key="1">
    <source>
        <dbReference type="ARBA" id="ARBA00004324"/>
    </source>
</evidence>
<dbReference type="CDD" id="cd11421">
    <property type="entry name" value="bHLH_TS_ATOH8"/>
    <property type="match status" value="1"/>
</dbReference>
<organism evidence="10 11">
    <name type="scientific">Helobdella robusta</name>
    <name type="common">Californian leech</name>
    <dbReference type="NCBI Taxonomy" id="6412"/>
    <lineage>
        <taxon>Eukaryota</taxon>
        <taxon>Metazoa</taxon>
        <taxon>Spiralia</taxon>
        <taxon>Lophotrochozoa</taxon>
        <taxon>Annelida</taxon>
        <taxon>Clitellata</taxon>
        <taxon>Hirudinea</taxon>
        <taxon>Rhynchobdellida</taxon>
        <taxon>Glossiphoniidae</taxon>
        <taxon>Helobdella</taxon>
    </lineage>
</organism>
<dbReference type="FunFam" id="4.10.280.10:FF:000052">
    <property type="entry name" value="Protein atonal homolog 8"/>
    <property type="match status" value="1"/>
</dbReference>
<dbReference type="EnsemblMetazoa" id="HelroT90564">
    <property type="protein sequence ID" value="HelroP90564"/>
    <property type="gene ID" value="HelroG90564"/>
</dbReference>